<dbReference type="AlphaFoldDB" id="A0A2N9W364"/>
<organism evidence="3 4">
    <name type="scientific">Phyllobacterium zundukense</name>
    <dbReference type="NCBI Taxonomy" id="1867719"/>
    <lineage>
        <taxon>Bacteria</taxon>
        <taxon>Pseudomonadati</taxon>
        <taxon>Pseudomonadota</taxon>
        <taxon>Alphaproteobacteria</taxon>
        <taxon>Hyphomicrobiales</taxon>
        <taxon>Phyllobacteriaceae</taxon>
        <taxon>Phyllobacterium</taxon>
    </lineage>
</organism>
<dbReference type="GO" id="GO:0000150">
    <property type="term" value="F:DNA strand exchange activity"/>
    <property type="evidence" value="ECO:0007669"/>
    <property type="project" value="InterPro"/>
</dbReference>
<dbReference type="InterPro" id="IPR036162">
    <property type="entry name" value="Resolvase-like_N_sf"/>
</dbReference>
<evidence type="ECO:0000259" key="2">
    <source>
        <dbReference type="Pfam" id="PF00239"/>
    </source>
</evidence>
<dbReference type="EMBL" id="MZMT01000005">
    <property type="protein sequence ID" value="PIO46182.1"/>
    <property type="molecule type" value="Genomic_DNA"/>
</dbReference>
<feature type="region of interest" description="Disordered" evidence="1">
    <location>
        <begin position="81"/>
        <end position="100"/>
    </location>
</feature>
<protein>
    <recommendedName>
        <fullName evidence="2">Resolvase/invertase-type recombinase catalytic domain-containing protein</fullName>
    </recommendedName>
</protein>
<dbReference type="Gene3D" id="3.40.50.1390">
    <property type="entry name" value="Resolvase, N-terminal catalytic domain"/>
    <property type="match status" value="1"/>
</dbReference>
<gene>
    <name evidence="3" type="ORF">B5P45_03465</name>
</gene>
<dbReference type="Pfam" id="PF00239">
    <property type="entry name" value="Resolvase"/>
    <property type="match status" value="1"/>
</dbReference>
<accession>A0A2N9W364</accession>
<sequence>MGAIVGYARTSTTEQIAGLEAQHRDLTAAGVTRLYSERVSSVAHREELQHALDYIPDRRRIARPAFATGRRSGHLRRPWRVFHRNDGQSRADRSSNHQCH</sequence>
<feature type="compositionally biased region" description="Basic and acidic residues" evidence="1">
    <location>
        <begin position="83"/>
        <end position="100"/>
    </location>
</feature>
<reference evidence="3 4" key="1">
    <citation type="journal article" date="2017" name="Int J Environ Stud">
        <title>Does the Miocene-Pliocene relict legume Oxytropis triphylla form nitrogen-fixing nodules with a combination of bacterial strains?</title>
        <authorList>
            <person name="Safronova V."/>
            <person name="Belimov A."/>
            <person name="Sazanova A."/>
            <person name="Kuznetsova I."/>
            <person name="Popova J."/>
            <person name="Andronov E."/>
            <person name="Verkhozina A."/>
            <person name="Tikhonovich I."/>
        </authorList>
    </citation>
    <scope>NUCLEOTIDE SEQUENCE [LARGE SCALE GENOMIC DNA]</scope>
    <source>
        <strain evidence="3 4">Tri-38</strain>
    </source>
</reference>
<dbReference type="InterPro" id="IPR006119">
    <property type="entry name" value="Resolv_N"/>
</dbReference>
<name>A0A2N9W364_9HYPH</name>
<dbReference type="GO" id="GO:0003677">
    <property type="term" value="F:DNA binding"/>
    <property type="evidence" value="ECO:0007669"/>
    <property type="project" value="InterPro"/>
</dbReference>
<keyword evidence="4" id="KW-1185">Reference proteome</keyword>
<comment type="caution">
    <text evidence="3">The sequence shown here is derived from an EMBL/GenBank/DDBJ whole genome shotgun (WGS) entry which is preliminary data.</text>
</comment>
<evidence type="ECO:0000313" key="3">
    <source>
        <dbReference type="EMBL" id="PIO46182.1"/>
    </source>
</evidence>
<feature type="domain" description="Resolvase/invertase-type recombinase catalytic" evidence="2">
    <location>
        <begin position="4"/>
        <end position="56"/>
    </location>
</feature>
<evidence type="ECO:0000313" key="4">
    <source>
        <dbReference type="Proteomes" id="UP000232163"/>
    </source>
</evidence>
<dbReference type="SUPFAM" id="SSF53041">
    <property type="entry name" value="Resolvase-like"/>
    <property type="match status" value="1"/>
</dbReference>
<evidence type="ECO:0000256" key="1">
    <source>
        <dbReference type="SAM" id="MobiDB-lite"/>
    </source>
</evidence>
<dbReference type="Proteomes" id="UP000232163">
    <property type="component" value="Unassembled WGS sequence"/>
</dbReference>
<proteinExistence type="predicted"/>
<dbReference type="OrthoDB" id="9800103at2"/>